<dbReference type="Gene3D" id="3.40.50.150">
    <property type="entry name" value="Vaccinia Virus protein VP39"/>
    <property type="match status" value="1"/>
</dbReference>
<sequence>MSISGTDSYAGATGLPELVVAALEIAQRLGFPSSCRIEQGRLLHALAAGATESIGETGTGCGVGLAWMIAARRPGVRVVSVERDEQRAEEAAKLFSDVPDVEILCGDWTRIYERGPFDLLVTDGGGNGKKTPPADPERLLRPTGTVVVDDFTPLTQWPPLIDGVRDTARLAWLEHPALLSTEVRLAPDLSTIIGTRRPASR</sequence>
<evidence type="ECO:0000313" key="2">
    <source>
        <dbReference type="Proteomes" id="UP000638353"/>
    </source>
</evidence>
<proteinExistence type="predicted"/>
<keyword evidence="1" id="KW-0808">Transferase</keyword>
<reference evidence="1" key="1">
    <citation type="journal article" date="2014" name="Int. J. Syst. Evol. Microbiol.">
        <title>Complete genome sequence of Corynebacterium casei LMG S-19264T (=DSM 44701T), isolated from a smear-ripened cheese.</title>
        <authorList>
            <consortium name="US DOE Joint Genome Institute (JGI-PGF)"/>
            <person name="Walter F."/>
            <person name="Albersmeier A."/>
            <person name="Kalinowski J."/>
            <person name="Ruckert C."/>
        </authorList>
    </citation>
    <scope>NUCLEOTIDE SEQUENCE</scope>
    <source>
        <strain evidence="1">JCM 4637</strain>
    </source>
</reference>
<evidence type="ECO:0000313" key="1">
    <source>
        <dbReference type="EMBL" id="GHC99620.1"/>
    </source>
</evidence>
<reference evidence="1" key="2">
    <citation type="submission" date="2020-09" db="EMBL/GenBank/DDBJ databases">
        <authorList>
            <person name="Sun Q."/>
            <person name="Ohkuma M."/>
        </authorList>
    </citation>
    <scope>NUCLEOTIDE SEQUENCE</scope>
    <source>
        <strain evidence="1">JCM 4637</strain>
    </source>
</reference>
<accession>A0A918X0I9</accession>
<dbReference type="PANTHER" id="PTHR43167">
    <property type="entry name" value="PUTATIVE (AFU_ORTHOLOGUE AFUA_6G01830)-RELATED"/>
    <property type="match status" value="1"/>
</dbReference>
<dbReference type="GO" id="GO:0016740">
    <property type="term" value="F:transferase activity"/>
    <property type="evidence" value="ECO:0007669"/>
    <property type="project" value="UniProtKB-KW"/>
</dbReference>
<dbReference type="Proteomes" id="UP000638353">
    <property type="component" value="Unassembled WGS sequence"/>
</dbReference>
<protein>
    <submittedName>
        <fullName evidence="1">Transferase</fullName>
    </submittedName>
</protein>
<comment type="caution">
    <text evidence="1">The sequence shown here is derived from an EMBL/GenBank/DDBJ whole genome shotgun (WGS) entry which is preliminary data.</text>
</comment>
<dbReference type="CDD" id="cd02440">
    <property type="entry name" value="AdoMet_MTases"/>
    <property type="match status" value="1"/>
</dbReference>
<gene>
    <name evidence="1" type="ORF">GCM10010334_43370</name>
</gene>
<organism evidence="1 2">
    <name type="scientific">Streptomyces finlayi</name>
    <dbReference type="NCBI Taxonomy" id="67296"/>
    <lineage>
        <taxon>Bacteria</taxon>
        <taxon>Bacillati</taxon>
        <taxon>Actinomycetota</taxon>
        <taxon>Actinomycetes</taxon>
        <taxon>Kitasatosporales</taxon>
        <taxon>Streptomycetaceae</taxon>
        <taxon>Streptomyces</taxon>
    </lineage>
</organism>
<dbReference type="InterPro" id="IPR029063">
    <property type="entry name" value="SAM-dependent_MTases_sf"/>
</dbReference>
<dbReference type="AlphaFoldDB" id="A0A918X0I9"/>
<name>A0A918X0I9_9ACTN</name>
<dbReference type="RefSeq" id="WP_189824941.1">
    <property type="nucleotide sequence ID" value="NZ_BMVC01000008.1"/>
</dbReference>
<dbReference type="PANTHER" id="PTHR43167:SF1">
    <property type="entry name" value="PUTATIVE (AFU_ORTHOLOGUE AFUA_6G01830)-RELATED"/>
    <property type="match status" value="1"/>
</dbReference>
<dbReference type="EMBL" id="BMVC01000008">
    <property type="protein sequence ID" value="GHC99620.1"/>
    <property type="molecule type" value="Genomic_DNA"/>
</dbReference>
<dbReference type="SUPFAM" id="SSF53335">
    <property type="entry name" value="S-adenosyl-L-methionine-dependent methyltransferases"/>
    <property type="match status" value="1"/>
</dbReference>